<reference evidence="2 3" key="1">
    <citation type="submission" date="2014-07" db="EMBL/GenBank/DDBJ databases">
        <title>Comparative genomic insights into amoeba endosymbionts belonging to the families of Holosporaceae and Candidatus Midichloriaceae within Rickettsiales.</title>
        <authorList>
            <person name="Wang Z."/>
            <person name="Wu M."/>
        </authorList>
    </citation>
    <scope>NUCLEOTIDE SEQUENCE [LARGE SCALE GENOMIC DNA]</scope>
    <source>
        <strain evidence="2">PRA3</strain>
    </source>
</reference>
<dbReference type="Pfam" id="PF11019">
    <property type="entry name" value="DUF2608"/>
    <property type="match status" value="1"/>
</dbReference>
<evidence type="ECO:0000256" key="1">
    <source>
        <dbReference type="ARBA" id="ARBA00022729"/>
    </source>
</evidence>
<name>A0A077AV84_9PROT</name>
<dbReference type="eggNOG" id="ENOG50332XD">
    <property type="taxonomic scope" value="Bacteria"/>
</dbReference>
<evidence type="ECO:0000313" key="2">
    <source>
        <dbReference type="EMBL" id="AIK97072.1"/>
    </source>
</evidence>
<dbReference type="EMBL" id="CP008941">
    <property type="protein sequence ID" value="AIK97072.1"/>
    <property type="molecule type" value="Genomic_DNA"/>
</dbReference>
<organism evidence="2 3">
    <name type="scientific">Candidatus Odyssella acanthamoebae</name>
    <dbReference type="NCBI Taxonomy" id="91604"/>
    <lineage>
        <taxon>Bacteria</taxon>
        <taxon>Pseudomonadati</taxon>
        <taxon>Pseudomonadota</taxon>
        <taxon>Alphaproteobacteria</taxon>
        <taxon>Holosporales</taxon>
        <taxon>Candidatus Paracaedibacteraceae</taxon>
        <taxon>Candidatus Odyssella</taxon>
    </lineage>
</organism>
<keyword evidence="3" id="KW-1185">Reference proteome</keyword>
<dbReference type="InterPro" id="IPR022565">
    <property type="entry name" value="DUF2608"/>
</dbReference>
<protein>
    <submittedName>
        <fullName evidence="2">Uncharacterized protein</fullName>
    </submittedName>
</protein>
<dbReference type="Proteomes" id="UP000028926">
    <property type="component" value="Chromosome"/>
</dbReference>
<gene>
    <name evidence="2" type="ORF">ID47_10545</name>
</gene>
<proteinExistence type="predicted"/>
<evidence type="ECO:0000313" key="3">
    <source>
        <dbReference type="Proteomes" id="UP000028926"/>
    </source>
</evidence>
<dbReference type="RefSeq" id="WP_038466115.1">
    <property type="nucleotide sequence ID" value="NZ_CP008941.1"/>
</dbReference>
<sequence length="253" mass="29448">MYPIIHDFSSLNSLVEDSTPDTLFIFDVDYVLLIPQDRVFWPVGRDIALKLYNLLIDPLPKDLREKLISITLQQAKVQLMDEGLPFLFSQLLAKNRKFIALTACDVGQRGEIEKLEDWRCNQLKELGFIFDISFPQQQRIVLDQLPAQPYSYPVFQEGVIFSTNYPKGEALGAFLDLISFKPDLIIFIDDKIEHLQSVHKATKVRHINYRGFHFRKAYSVEGSLDEKIVEMQYKHLLNNLRWLSDQEAKELLT</sequence>
<accession>A0A077AV84</accession>
<dbReference type="AlphaFoldDB" id="A0A077AV84"/>
<keyword evidence="1" id="KW-0732">Signal</keyword>
<dbReference type="HOGENOM" id="CLU_087929_0_0_5"/>
<dbReference type="KEGG" id="paca:ID47_10545"/>
<dbReference type="OrthoDB" id="7160525at2"/>
<dbReference type="STRING" id="91604.ID47_10545"/>